<reference evidence="10 11" key="1">
    <citation type="journal article" name="Nat. Commun.">
        <title>Undinarchaeota illuminate DPANN phylogeny and the impact of gene transfer on archaeal evolution.</title>
        <authorList>
            <person name="Dombrowski N."/>
            <person name="Williams T.A."/>
            <person name="Sun J."/>
            <person name="Woodcroft B.J."/>
            <person name="Lee J.H."/>
            <person name="Minh B.Q."/>
            <person name="Rinke C."/>
            <person name="Spang A."/>
        </authorList>
    </citation>
    <scope>NUCLEOTIDE SEQUENCE [LARGE SCALE GENOMIC DNA]</scope>
    <source>
        <strain evidence="10">MAG_bin1129</strain>
    </source>
</reference>
<dbReference type="EMBL" id="DVAB01000023">
    <property type="protein sequence ID" value="HIK00434.1"/>
    <property type="molecule type" value="Genomic_DNA"/>
</dbReference>
<dbReference type="Gene3D" id="3.40.50.300">
    <property type="entry name" value="P-loop containing nucleotide triphosphate hydrolases"/>
    <property type="match status" value="1"/>
</dbReference>
<sequence>MSKGKFIVLEGIDKSGKSTHSKLLVKFLRKKFSTIHTKEPSRGPIGLLLRKYLRKDSLPLIDALLFTADRVEHQNSVVVPALKKGKVVVQERSFYSTIAYQQTQGLNEKWLRALNSFALKPNLVILLDINPRIALKRIRGKEKFETLNFLYKVRKNYLALARKEKFTIIRADMSKKAVQAEIRNAVGKLL</sequence>
<evidence type="ECO:0000256" key="6">
    <source>
        <dbReference type="ARBA" id="ARBA00022840"/>
    </source>
</evidence>
<comment type="catalytic activity">
    <reaction evidence="7 8">
        <text>dTMP + ATP = dTDP + ADP</text>
        <dbReference type="Rhea" id="RHEA:13517"/>
        <dbReference type="ChEBI" id="CHEBI:30616"/>
        <dbReference type="ChEBI" id="CHEBI:58369"/>
        <dbReference type="ChEBI" id="CHEBI:63528"/>
        <dbReference type="ChEBI" id="CHEBI:456216"/>
        <dbReference type="EC" id="2.7.4.9"/>
    </reaction>
</comment>
<dbReference type="PANTHER" id="PTHR10344:SF4">
    <property type="entry name" value="UMP-CMP KINASE 2, MITOCHONDRIAL"/>
    <property type="match status" value="1"/>
</dbReference>
<feature type="domain" description="Thymidylate kinase-like" evidence="9">
    <location>
        <begin position="9"/>
        <end position="182"/>
    </location>
</feature>
<dbReference type="SUPFAM" id="SSF52540">
    <property type="entry name" value="P-loop containing nucleoside triphosphate hydrolases"/>
    <property type="match status" value="1"/>
</dbReference>
<dbReference type="GO" id="GO:0006233">
    <property type="term" value="P:dTDP biosynthetic process"/>
    <property type="evidence" value="ECO:0007669"/>
    <property type="project" value="InterPro"/>
</dbReference>
<dbReference type="InterPro" id="IPR027417">
    <property type="entry name" value="P-loop_NTPase"/>
</dbReference>
<evidence type="ECO:0000256" key="8">
    <source>
        <dbReference type="HAMAP-Rule" id="MF_00165"/>
    </source>
</evidence>
<dbReference type="EC" id="2.7.4.9" evidence="8"/>
<evidence type="ECO:0000259" key="9">
    <source>
        <dbReference type="Pfam" id="PF02223"/>
    </source>
</evidence>
<evidence type="ECO:0000256" key="2">
    <source>
        <dbReference type="ARBA" id="ARBA00022679"/>
    </source>
</evidence>
<evidence type="ECO:0000256" key="5">
    <source>
        <dbReference type="ARBA" id="ARBA00022777"/>
    </source>
</evidence>
<evidence type="ECO:0000256" key="4">
    <source>
        <dbReference type="ARBA" id="ARBA00022741"/>
    </source>
</evidence>
<keyword evidence="3 8" id="KW-0545">Nucleotide biosynthesis</keyword>
<dbReference type="GO" id="GO:0006227">
    <property type="term" value="P:dUDP biosynthetic process"/>
    <property type="evidence" value="ECO:0007669"/>
    <property type="project" value="TreeGrafter"/>
</dbReference>
<evidence type="ECO:0000313" key="10">
    <source>
        <dbReference type="EMBL" id="HIK00434.1"/>
    </source>
</evidence>
<dbReference type="Proteomes" id="UP000646946">
    <property type="component" value="Unassembled WGS sequence"/>
</dbReference>
<dbReference type="GO" id="GO:0005524">
    <property type="term" value="F:ATP binding"/>
    <property type="evidence" value="ECO:0007669"/>
    <property type="project" value="UniProtKB-UniRule"/>
</dbReference>
<keyword evidence="2 8" id="KW-0808">Transferase</keyword>
<comment type="similarity">
    <text evidence="1 8">Belongs to the thymidylate kinase family.</text>
</comment>
<accession>A0A832UNH7</accession>
<dbReference type="CDD" id="cd01672">
    <property type="entry name" value="TMPK"/>
    <property type="match status" value="1"/>
</dbReference>
<name>A0A832UNH7_9ARCH</name>
<organism evidence="10 11">
    <name type="scientific">Candidatus Naiadarchaeum limnaeum</name>
    <dbReference type="NCBI Taxonomy" id="2756139"/>
    <lineage>
        <taxon>Archaea</taxon>
        <taxon>Candidatus Undinarchaeota</taxon>
        <taxon>Candidatus Undinarchaeia</taxon>
        <taxon>Candidatus Naiadarchaeales</taxon>
        <taxon>Candidatus Naiadarchaeaceae</taxon>
        <taxon>Candidatus Naiadarchaeum</taxon>
    </lineage>
</organism>
<gene>
    <name evidence="8 10" type="primary">tmk</name>
    <name evidence="10" type="ORF">H1016_02750</name>
</gene>
<dbReference type="Pfam" id="PF02223">
    <property type="entry name" value="Thymidylate_kin"/>
    <property type="match status" value="1"/>
</dbReference>
<comment type="caution">
    <text evidence="10">The sequence shown here is derived from an EMBL/GenBank/DDBJ whole genome shotgun (WGS) entry which is preliminary data.</text>
</comment>
<dbReference type="InterPro" id="IPR039430">
    <property type="entry name" value="Thymidylate_kin-like_dom"/>
</dbReference>
<comment type="caution">
    <text evidence="8">Lacks conserved residue(s) required for the propagation of feature annotation.</text>
</comment>
<proteinExistence type="inferred from homology"/>
<dbReference type="GO" id="GO:0004798">
    <property type="term" value="F:dTMP kinase activity"/>
    <property type="evidence" value="ECO:0007669"/>
    <property type="project" value="UniProtKB-UniRule"/>
</dbReference>
<dbReference type="InterPro" id="IPR018094">
    <property type="entry name" value="Thymidylate_kinase"/>
</dbReference>
<evidence type="ECO:0000313" key="11">
    <source>
        <dbReference type="Proteomes" id="UP000646946"/>
    </source>
</evidence>
<keyword evidence="5 8" id="KW-0418">Kinase</keyword>
<keyword evidence="6 8" id="KW-0067">ATP-binding</keyword>
<evidence type="ECO:0000256" key="7">
    <source>
        <dbReference type="ARBA" id="ARBA00048743"/>
    </source>
</evidence>
<keyword evidence="11" id="KW-1185">Reference proteome</keyword>
<protein>
    <recommendedName>
        <fullName evidence="8">Probable thymidylate kinase</fullName>
        <ecNumber evidence="8">2.7.4.9</ecNumber>
    </recommendedName>
    <alternativeName>
        <fullName evidence="8">dTMP kinase</fullName>
    </alternativeName>
</protein>
<dbReference type="PANTHER" id="PTHR10344">
    <property type="entry name" value="THYMIDYLATE KINASE"/>
    <property type="match status" value="1"/>
</dbReference>
<dbReference type="GO" id="GO:0006235">
    <property type="term" value="P:dTTP biosynthetic process"/>
    <property type="evidence" value="ECO:0007669"/>
    <property type="project" value="UniProtKB-UniRule"/>
</dbReference>
<evidence type="ECO:0000256" key="1">
    <source>
        <dbReference type="ARBA" id="ARBA00009776"/>
    </source>
</evidence>
<dbReference type="GO" id="GO:0005737">
    <property type="term" value="C:cytoplasm"/>
    <property type="evidence" value="ECO:0007669"/>
    <property type="project" value="TreeGrafter"/>
</dbReference>
<evidence type="ECO:0000256" key="3">
    <source>
        <dbReference type="ARBA" id="ARBA00022727"/>
    </source>
</evidence>
<dbReference type="AlphaFoldDB" id="A0A832UNH7"/>
<dbReference type="NCBIfam" id="TIGR00041">
    <property type="entry name" value="DTMP_kinase"/>
    <property type="match status" value="1"/>
</dbReference>
<keyword evidence="4 8" id="KW-0547">Nucleotide-binding</keyword>
<dbReference type="HAMAP" id="MF_00165">
    <property type="entry name" value="Thymidylate_kinase"/>
    <property type="match status" value="1"/>
</dbReference>